<protein>
    <submittedName>
        <fullName evidence="2">Plasmid replication DNA-binding protein KfrA</fullName>
    </submittedName>
</protein>
<dbReference type="InterPro" id="IPR021104">
    <property type="entry name" value="KfrA_DNA-bd_N"/>
</dbReference>
<dbReference type="Pfam" id="PF11740">
    <property type="entry name" value="KfrA_N"/>
    <property type="match status" value="1"/>
</dbReference>
<evidence type="ECO:0000259" key="1">
    <source>
        <dbReference type="Pfam" id="PF11740"/>
    </source>
</evidence>
<dbReference type="GO" id="GO:0003677">
    <property type="term" value="F:DNA binding"/>
    <property type="evidence" value="ECO:0007669"/>
    <property type="project" value="UniProtKB-KW"/>
</dbReference>
<name>A0A562HXL8_9ACTN</name>
<feature type="domain" description="KfrA N-terminal DNA-binding" evidence="1">
    <location>
        <begin position="8"/>
        <end position="48"/>
    </location>
</feature>
<proteinExistence type="predicted"/>
<comment type="caution">
    <text evidence="2">The sequence shown here is derived from an EMBL/GenBank/DDBJ whole genome shotgun (WGS) entry which is preliminary data.</text>
</comment>
<dbReference type="EMBL" id="VLKF01000002">
    <property type="protein sequence ID" value="TWH63218.1"/>
    <property type="molecule type" value="Genomic_DNA"/>
</dbReference>
<gene>
    <name evidence="2" type="ORF">JD78_04346</name>
</gene>
<feature type="non-terminal residue" evidence="2">
    <location>
        <position position="49"/>
    </location>
</feature>
<keyword evidence="2" id="KW-0238">DNA-binding</keyword>
<reference evidence="2 3" key="1">
    <citation type="submission" date="2019-07" db="EMBL/GenBank/DDBJ databases">
        <title>R&amp;d 2014.</title>
        <authorList>
            <person name="Klenk H.-P."/>
        </authorList>
    </citation>
    <scope>NUCLEOTIDE SEQUENCE [LARGE SCALE GENOMIC DNA]</scope>
    <source>
        <strain evidence="2 3">DSM 45764</strain>
    </source>
</reference>
<accession>A0A562HXL8</accession>
<dbReference type="Proteomes" id="UP000321490">
    <property type="component" value="Unassembled WGS sequence"/>
</dbReference>
<organism evidence="2 3">
    <name type="scientific">Modestobacter roseus</name>
    <dbReference type="NCBI Taxonomy" id="1181884"/>
    <lineage>
        <taxon>Bacteria</taxon>
        <taxon>Bacillati</taxon>
        <taxon>Actinomycetota</taxon>
        <taxon>Actinomycetes</taxon>
        <taxon>Geodermatophilales</taxon>
        <taxon>Geodermatophilaceae</taxon>
        <taxon>Modestobacter</taxon>
    </lineage>
</organism>
<keyword evidence="3" id="KW-1185">Reference proteome</keyword>
<dbReference type="RefSeq" id="WP_208104278.1">
    <property type="nucleotide sequence ID" value="NZ_VLKF01000002.1"/>
</dbReference>
<evidence type="ECO:0000313" key="3">
    <source>
        <dbReference type="Proteomes" id="UP000321490"/>
    </source>
</evidence>
<evidence type="ECO:0000313" key="2">
    <source>
        <dbReference type="EMBL" id="TWH63218.1"/>
    </source>
</evidence>
<dbReference type="AlphaFoldDB" id="A0A562HXL8"/>
<sequence>MARKSTITPETVAAAAEALIARGEPVTNKSVLSEIGSGSMSTLVPLLQT</sequence>